<proteinExistence type="predicted"/>
<evidence type="ECO:0000313" key="1">
    <source>
        <dbReference type="EMBL" id="RDX81826.1"/>
    </source>
</evidence>
<protein>
    <submittedName>
        <fullName evidence="1">Uncharacterized protein</fullName>
    </submittedName>
</protein>
<accession>A0A371FU61</accession>
<organism evidence="1 2">
    <name type="scientific">Mucuna pruriens</name>
    <name type="common">Velvet bean</name>
    <name type="synonym">Dolichos pruriens</name>
    <dbReference type="NCBI Taxonomy" id="157652"/>
    <lineage>
        <taxon>Eukaryota</taxon>
        <taxon>Viridiplantae</taxon>
        <taxon>Streptophyta</taxon>
        <taxon>Embryophyta</taxon>
        <taxon>Tracheophyta</taxon>
        <taxon>Spermatophyta</taxon>
        <taxon>Magnoliopsida</taxon>
        <taxon>eudicotyledons</taxon>
        <taxon>Gunneridae</taxon>
        <taxon>Pentapetalae</taxon>
        <taxon>rosids</taxon>
        <taxon>fabids</taxon>
        <taxon>Fabales</taxon>
        <taxon>Fabaceae</taxon>
        <taxon>Papilionoideae</taxon>
        <taxon>50 kb inversion clade</taxon>
        <taxon>NPAAA clade</taxon>
        <taxon>indigoferoid/millettioid clade</taxon>
        <taxon>Phaseoleae</taxon>
        <taxon>Mucuna</taxon>
    </lineage>
</organism>
<sequence>MNRKKLELEVQQWLRFRLFRKEHKQKKSDFAFKDLKKRAVQLDTGNPLVTMGAKDHVTEKRPLRWKL</sequence>
<evidence type="ECO:0000313" key="2">
    <source>
        <dbReference type="Proteomes" id="UP000257109"/>
    </source>
</evidence>
<reference evidence="1" key="1">
    <citation type="submission" date="2018-05" db="EMBL/GenBank/DDBJ databases">
        <title>Draft genome of Mucuna pruriens seed.</title>
        <authorList>
            <person name="Nnadi N.E."/>
            <person name="Vos R."/>
            <person name="Hasami M.H."/>
            <person name="Devisetty U.K."/>
            <person name="Aguiy J.C."/>
        </authorList>
    </citation>
    <scope>NUCLEOTIDE SEQUENCE [LARGE SCALE GENOMIC DNA]</scope>
    <source>
        <strain evidence="1">JCA_2017</strain>
    </source>
</reference>
<dbReference type="EMBL" id="QJKJ01007818">
    <property type="protein sequence ID" value="RDX81826.1"/>
    <property type="molecule type" value="Genomic_DNA"/>
</dbReference>
<name>A0A371FU61_MUCPR</name>
<keyword evidence="2" id="KW-1185">Reference proteome</keyword>
<dbReference type="AlphaFoldDB" id="A0A371FU61"/>
<dbReference type="Proteomes" id="UP000257109">
    <property type="component" value="Unassembled WGS sequence"/>
</dbReference>
<feature type="non-terminal residue" evidence="1">
    <location>
        <position position="1"/>
    </location>
</feature>
<comment type="caution">
    <text evidence="1">The sequence shown here is derived from an EMBL/GenBank/DDBJ whole genome shotgun (WGS) entry which is preliminary data.</text>
</comment>
<gene>
    <name evidence="1" type="ORF">CR513_37458</name>
</gene>